<dbReference type="OrthoDB" id="110395at2759"/>
<dbReference type="AlphaFoldDB" id="A0A8T1V936"/>
<feature type="region of interest" description="Disordered" evidence="1">
    <location>
        <begin position="1"/>
        <end position="39"/>
    </location>
</feature>
<accession>A0A8T1V936</accession>
<keyword evidence="3" id="KW-1185">Reference proteome</keyword>
<evidence type="ECO:0000313" key="2">
    <source>
        <dbReference type="EMBL" id="KAG7376084.1"/>
    </source>
</evidence>
<comment type="caution">
    <text evidence="2">The sequence shown here is derived from an EMBL/GenBank/DDBJ whole genome shotgun (WGS) entry which is preliminary data.</text>
</comment>
<feature type="region of interest" description="Disordered" evidence="1">
    <location>
        <begin position="96"/>
        <end position="269"/>
    </location>
</feature>
<feature type="compositionally biased region" description="Gly residues" evidence="1">
    <location>
        <begin position="250"/>
        <end position="261"/>
    </location>
</feature>
<feature type="region of interest" description="Disordered" evidence="1">
    <location>
        <begin position="53"/>
        <end position="80"/>
    </location>
</feature>
<evidence type="ECO:0000313" key="3">
    <source>
        <dbReference type="Proteomes" id="UP000694044"/>
    </source>
</evidence>
<reference evidence="2" key="1">
    <citation type="submission" date="2021-02" db="EMBL/GenBank/DDBJ databases">
        <authorList>
            <person name="Palmer J.M."/>
        </authorList>
    </citation>
    <scope>NUCLEOTIDE SEQUENCE</scope>
    <source>
        <strain evidence="2">SCRP734</strain>
    </source>
</reference>
<dbReference type="EMBL" id="JAGDFM010000820">
    <property type="protein sequence ID" value="KAG7376084.1"/>
    <property type="molecule type" value="Genomic_DNA"/>
</dbReference>
<dbReference type="PANTHER" id="PTHR37069:SF2">
    <property type="entry name" value="PIGGYBAC TRANSPOSABLE ELEMENT-DERIVED PROTEIN DOMAIN-CONTAINING PROTEIN"/>
    <property type="match status" value="1"/>
</dbReference>
<organism evidence="2 3">
    <name type="scientific">Phytophthora pseudosyringae</name>
    <dbReference type="NCBI Taxonomy" id="221518"/>
    <lineage>
        <taxon>Eukaryota</taxon>
        <taxon>Sar</taxon>
        <taxon>Stramenopiles</taxon>
        <taxon>Oomycota</taxon>
        <taxon>Peronosporomycetes</taxon>
        <taxon>Peronosporales</taxon>
        <taxon>Peronosporaceae</taxon>
        <taxon>Phytophthora</taxon>
    </lineage>
</organism>
<protein>
    <submittedName>
        <fullName evidence="2">Uncharacterized protein</fullName>
    </submittedName>
</protein>
<feature type="compositionally biased region" description="Low complexity" evidence="1">
    <location>
        <begin position="145"/>
        <end position="154"/>
    </location>
</feature>
<dbReference type="PANTHER" id="PTHR37069">
    <property type="entry name" value="DDE_TNP_1_7 DOMAIN-CONTAINING PROTEIN"/>
    <property type="match status" value="1"/>
</dbReference>
<name>A0A8T1V936_9STRA</name>
<evidence type="ECO:0000256" key="1">
    <source>
        <dbReference type="SAM" id="MobiDB-lite"/>
    </source>
</evidence>
<feature type="compositionally biased region" description="Basic and acidic residues" evidence="1">
    <location>
        <begin position="1"/>
        <end position="16"/>
    </location>
</feature>
<proteinExistence type="predicted"/>
<gene>
    <name evidence="2" type="ORF">PHYPSEUDO_014499</name>
</gene>
<sequence length="269" mass="28139">MTHSEKHPAPSAEPRDPKRRRTSSRSKNAAKPPISRQDRVLFKEIWRALQRDGWTSKAPRDLDNSYRYAKPSCNPDGEDGIDYFRGEQALWTATKSRATDSLARSDEAQGSQNAVTDDVISVEDSEGDTTLGPLSHSGVGGGTGAARDAATALRTGREGQGRGGGTDRPTGRGRSRGDVKYRRGRGGQNVVSDQGQGRQDGATDDIIVIEGGDDDKEGAAVDLVSSGGVDDGADVAPSGESASRSTGRVQGRGGGTDGSTGRGRASGDV</sequence>
<dbReference type="Proteomes" id="UP000694044">
    <property type="component" value="Unassembled WGS sequence"/>
</dbReference>